<reference evidence="6 7" key="1">
    <citation type="submission" date="2020-07" db="EMBL/GenBank/DDBJ databases">
        <title>Sequencing the genomes of 1000 actinobacteria strains.</title>
        <authorList>
            <person name="Klenk H.-P."/>
        </authorList>
    </citation>
    <scope>NUCLEOTIDE SEQUENCE [LARGE SCALE GENOMIC DNA]</scope>
    <source>
        <strain evidence="6 7">DSM 21350</strain>
    </source>
</reference>
<accession>A0A7Y9E802</accession>
<keyword evidence="3 5" id="KW-0732">Signal</keyword>
<dbReference type="RefSeq" id="WP_179664489.1">
    <property type="nucleotide sequence ID" value="NZ_JACCBG010000001.1"/>
</dbReference>
<evidence type="ECO:0000313" key="6">
    <source>
        <dbReference type="EMBL" id="NYD42911.1"/>
    </source>
</evidence>
<proteinExistence type="inferred from homology"/>
<keyword evidence="2 4" id="KW-0479">Metal-binding</keyword>
<dbReference type="NCBIfam" id="TIGR01256">
    <property type="entry name" value="modA"/>
    <property type="match status" value="1"/>
</dbReference>
<dbReference type="SUPFAM" id="SSF53850">
    <property type="entry name" value="Periplasmic binding protein-like II"/>
    <property type="match status" value="1"/>
</dbReference>
<gene>
    <name evidence="6" type="ORF">BJZ21_002994</name>
</gene>
<keyword evidence="4" id="KW-0500">Molybdenum</keyword>
<evidence type="ECO:0000313" key="7">
    <source>
        <dbReference type="Proteomes" id="UP000535511"/>
    </source>
</evidence>
<dbReference type="GO" id="GO:0015689">
    <property type="term" value="P:molybdate ion transport"/>
    <property type="evidence" value="ECO:0007669"/>
    <property type="project" value="InterPro"/>
</dbReference>
<comment type="similarity">
    <text evidence="1">Belongs to the bacterial solute-binding protein ModA family.</text>
</comment>
<dbReference type="PANTHER" id="PTHR30632">
    <property type="entry name" value="MOLYBDATE-BINDING PERIPLASMIC PROTEIN"/>
    <property type="match status" value="1"/>
</dbReference>
<evidence type="ECO:0000256" key="1">
    <source>
        <dbReference type="ARBA" id="ARBA00009175"/>
    </source>
</evidence>
<feature type="binding site" evidence="4">
    <location>
        <position position="76"/>
    </location>
    <ligand>
        <name>molybdate</name>
        <dbReference type="ChEBI" id="CHEBI:36264"/>
    </ligand>
</feature>
<dbReference type="InterPro" id="IPR005950">
    <property type="entry name" value="ModA"/>
</dbReference>
<dbReference type="GO" id="GO:0046872">
    <property type="term" value="F:metal ion binding"/>
    <property type="evidence" value="ECO:0007669"/>
    <property type="project" value="UniProtKB-KW"/>
</dbReference>
<evidence type="ECO:0000256" key="3">
    <source>
        <dbReference type="ARBA" id="ARBA00022729"/>
    </source>
</evidence>
<dbReference type="GO" id="GO:0030973">
    <property type="term" value="F:molybdate ion binding"/>
    <property type="evidence" value="ECO:0007669"/>
    <property type="project" value="TreeGrafter"/>
</dbReference>
<dbReference type="Pfam" id="PF13531">
    <property type="entry name" value="SBP_bac_11"/>
    <property type="match status" value="1"/>
</dbReference>
<name>A0A7Y9E802_9ACTN</name>
<dbReference type="EMBL" id="JACCBG010000001">
    <property type="protein sequence ID" value="NYD42911.1"/>
    <property type="molecule type" value="Genomic_DNA"/>
</dbReference>
<dbReference type="PIRSF" id="PIRSF004846">
    <property type="entry name" value="ModA"/>
    <property type="match status" value="1"/>
</dbReference>
<dbReference type="Proteomes" id="UP000535511">
    <property type="component" value="Unassembled WGS sequence"/>
</dbReference>
<evidence type="ECO:0000256" key="5">
    <source>
        <dbReference type="SAM" id="SignalP"/>
    </source>
</evidence>
<feature type="binding site" evidence="4">
    <location>
        <position position="48"/>
    </location>
    <ligand>
        <name>molybdate</name>
        <dbReference type="ChEBI" id="CHEBI:36264"/>
    </ligand>
</feature>
<evidence type="ECO:0000256" key="4">
    <source>
        <dbReference type="PIRSR" id="PIRSR004846-1"/>
    </source>
</evidence>
<dbReference type="AlphaFoldDB" id="A0A7Y9E802"/>
<organism evidence="6 7">
    <name type="scientific">Nocardioides panaciterrulae</name>
    <dbReference type="NCBI Taxonomy" id="661492"/>
    <lineage>
        <taxon>Bacteria</taxon>
        <taxon>Bacillati</taxon>
        <taxon>Actinomycetota</taxon>
        <taxon>Actinomycetes</taxon>
        <taxon>Propionibacteriales</taxon>
        <taxon>Nocardioidaceae</taxon>
        <taxon>Nocardioides</taxon>
    </lineage>
</organism>
<sequence>MSPRRPRPRLLALAPVLALVLPLAGCGGSGDSGDGTGGRQITVLAAASLTGTFTDLAHRFEREHPGVQVKLAFDSSATLAQQAVGGAPADVLATADTTTMDSAKAALAAAPQDFATNTMVMVAPASNPAGLTGFEDIENPQVTYVACVPTAPCGKVAQALLQDNHVTTKPASLEVDVKSVLAKVTSDEADAGFVYRTDAVAARDRVVSFAVPHAQDEVTTYPIAPLTQSEDADLANAFVDLVLSDTGQQVLHDAGFAKP</sequence>
<dbReference type="PANTHER" id="PTHR30632:SF0">
    <property type="entry name" value="SULFATE-BINDING PROTEIN"/>
    <property type="match status" value="1"/>
</dbReference>
<feature type="binding site" evidence="4">
    <location>
        <position position="195"/>
    </location>
    <ligand>
        <name>molybdate</name>
        <dbReference type="ChEBI" id="CHEBI:36264"/>
    </ligand>
</feature>
<keyword evidence="7" id="KW-1185">Reference proteome</keyword>
<feature type="chain" id="PRO_5039292741" evidence="5">
    <location>
        <begin position="28"/>
        <end position="259"/>
    </location>
</feature>
<comment type="caution">
    <text evidence="6">The sequence shown here is derived from an EMBL/GenBank/DDBJ whole genome shotgun (WGS) entry which is preliminary data.</text>
</comment>
<feature type="binding site" evidence="4">
    <location>
        <position position="177"/>
    </location>
    <ligand>
        <name>molybdate</name>
        <dbReference type="ChEBI" id="CHEBI:36264"/>
    </ligand>
</feature>
<dbReference type="Gene3D" id="3.40.190.10">
    <property type="entry name" value="Periplasmic binding protein-like II"/>
    <property type="match status" value="2"/>
</dbReference>
<evidence type="ECO:0000256" key="2">
    <source>
        <dbReference type="ARBA" id="ARBA00022723"/>
    </source>
</evidence>
<protein>
    <submittedName>
        <fullName evidence="6">Molybdate transport system substrate-binding protein</fullName>
    </submittedName>
</protein>
<dbReference type="InterPro" id="IPR050682">
    <property type="entry name" value="ModA/WtpA"/>
</dbReference>
<feature type="signal peptide" evidence="5">
    <location>
        <begin position="1"/>
        <end position="27"/>
    </location>
</feature>